<evidence type="ECO:0000313" key="2">
    <source>
        <dbReference type="EMBL" id="KAK0657946.1"/>
    </source>
</evidence>
<protein>
    <recommendedName>
        <fullName evidence="4">Apple domain-containing protein</fullName>
    </recommendedName>
</protein>
<comment type="caution">
    <text evidence="2">The sequence shown here is derived from an EMBL/GenBank/DDBJ whole genome shotgun (WGS) entry which is preliminary data.</text>
</comment>
<feature type="signal peptide" evidence="1">
    <location>
        <begin position="1"/>
        <end position="25"/>
    </location>
</feature>
<dbReference type="Proteomes" id="UP001174936">
    <property type="component" value="Unassembled WGS sequence"/>
</dbReference>
<dbReference type="EMBL" id="JAULSV010000001">
    <property type="protein sequence ID" value="KAK0657946.1"/>
    <property type="molecule type" value="Genomic_DNA"/>
</dbReference>
<accession>A0AA39YSR2</accession>
<organism evidence="2 3">
    <name type="scientific">Cercophora newfieldiana</name>
    <dbReference type="NCBI Taxonomy" id="92897"/>
    <lineage>
        <taxon>Eukaryota</taxon>
        <taxon>Fungi</taxon>
        <taxon>Dikarya</taxon>
        <taxon>Ascomycota</taxon>
        <taxon>Pezizomycotina</taxon>
        <taxon>Sordariomycetes</taxon>
        <taxon>Sordariomycetidae</taxon>
        <taxon>Sordariales</taxon>
        <taxon>Lasiosphaeriaceae</taxon>
        <taxon>Cercophora</taxon>
    </lineage>
</organism>
<sequence>MFRFFRGLVLAIFLALNSGITGASALLPYTHLEEHDALDIRSPDWQQPGPCTKQEIFEWEAPNKKKFLAGCSKDSAHGIPSTLAPRKGYEHDESKVGQNCTLKPAHASAYTTPGGRKFRMGCFPVTGVPGLARPGSNLAISYQANLRKCIVFCESTPRCVTAFWISVYKAELHRPRRLDESCKADRVDCL</sequence>
<name>A0AA39YSR2_9PEZI</name>
<evidence type="ECO:0000313" key="3">
    <source>
        <dbReference type="Proteomes" id="UP001174936"/>
    </source>
</evidence>
<dbReference type="AlphaFoldDB" id="A0AA39YSR2"/>
<evidence type="ECO:0000256" key="1">
    <source>
        <dbReference type="SAM" id="SignalP"/>
    </source>
</evidence>
<proteinExistence type="predicted"/>
<gene>
    <name evidence="2" type="ORF">B0T16DRAFT_453358</name>
</gene>
<reference evidence="2" key="1">
    <citation type="submission" date="2023-06" db="EMBL/GenBank/DDBJ databases">
        <title>Genome-scale phylogeny and comparative genomics of the fungal order Sordariales.</title>
        <authorList>
            <consortium name="Lawrence Berkeley National Laboratory"/>
            <person name="Hensen N."/>
            <person name="Bonometti L."/>
            <person name="Westerberg I."/>
            <person name="Brannstrom I.O."/>
            <person name="Guillou S."/>
            <person name="Cros-Aarteil S."/>
            <person name="Calhoun S."/>
            <person name="Haridas S."/>
            <person name="Kuo A."/>
            <person name="Mondo S."/>
            <person name="Pangilinan J."/>
            <person name="Riley R."/>
            <person name="Labutti K."/>
            <person name="Andreopoulos B."/>
            <person name="Lipzen A."/>
            <person name="Chen C."/>
            <person name="Yanf M."/>
            <person name="Daum C."/>
            <person name="Ng V."/>
            <person name="Clum A."/>
            <person name="Steindorff A."/>
            <person name="Ohm R."/>
            <person name="Martin F."/>
            <person name="Silar P."/>
            <person name="Natvig D."/>
            <person name="Lalanne C."/>
            <person name="Gautier V."/>
            <person name="Ament-Velasquez S.L."/>
            <person name="Kruys A."/>
            <person name="Hutchinson M.I."/>
            <person name="Powell A.J."/>
            <person name="Barry K."/>
            <person name="Miller A.N."/>
            <person name="Grigoriev I.V."/>
            <person name="Debuchy R."/>
            <person name="Gladieux P."/>
            <person name="Thoren M.H."/>
            <person name="Johannesson H."/>
        </authorList>
    </citation>
    <scope>NUCLEOTIDE SEQUENCE</scope>
    <source>
        <strain evidence="2">SMH2532-1</strain>
    </source>
</reference>
<keyword evidence="1" id="KW-0732">Signal</keyword>
<keyword evidence="3" id="KW-1185">Reference proteome</keyword>
<feature type="chain" id="PRO_5041284464" description="Apple domain-containing protein" evidence="1">
    <location>
        <begin position="26"/>
        <end position="190"/>
    </location>
</feature>
<evidence type="ECO:0008006" key="4">
    <source>
        <dbReference type="Google" id="ProtNLM"/>
    </source>
</evidence>